<accession>A0ABX2TGQ8</accession>
<gene>
    <name evidence="1" type="ORF">HND93_27875</name>
</gene>
<dbReference type="EMBL" id="JABFDB010000028">
    <property type="protein sequence ID" value="NYZ23537.1"/>
    <property type="molecule type" value="Genomic_DNA"/>
</dbReference>
<reference evidence="1 2" key="1">
    <citation type="submission" date="2020-05" db="EMBL/GenBank/DDBJ databases">
        <title>Azospirillum oleiclasticum sp. nov, a nitrogen-fixing and heavy crude oil-emulsifying bacterium isolated from the crude oil of Yumen Oilfield.</title>
        <authorList>
            <person name="Wu D."/>
            <person name="Cai M."/>
            <person name="Zhang X."/>
        </authorList>
    </citation>
    <scope>NUCLEOTIDE SEQUENCE [LARGE SCALE GENOMIC DNA]</scope>
    <source>
        <strain evidence="1 2">ROY-1-1-2</strain>
    </source>
</reference>
<comment type="caution">
    <text evidence="1">The sequence shown here is derived from an EMBL/GenBank/DDBJ whole genome shotgun (WGS) entry which is preliminary data.</text>
</comment>
<proteinExistence type="predicted"/>
<evidence type="ECO:0000313" key="2">
    <source>
        <dbReference type="Proteomes" id="UP000584642"/>
    </source>
</evidence>
<dbReference type="Proteomes" id="UP000584642">
    <property type="component" value="Unassembled WGS sequence"/>
</dbReference>
<keyword evidence="2" id="KW-1185">Reference proteome</keyword>
<name>A0ABX2TGQ8_9PROT</name>
<evidence type="ECO:0000313" key="1">
    <source>
        <dbReference type="EMBL" id="NYZ23537.1"/>
    </source>
</evidence>
<organism evidence="1 2">
    <name type="scientific">Azospirillum oleiclasticum</name>
    <dbReference type="NCBI Taxonomy" id="2735135"/>
    <lineage>
        <taxon>Bacteria</taxon>
        <taxon>Pseudomonadati</taxon>
        <taxon>Pseudomonadota</taxon>
        <taxon>Alphaproteobacteria</taxon>
        <taxon>Rhodospirillales</taxon>
        <taxon>Azospirillaceae</taxon>
        <taxon>Azospirillum</taxon>
    </lineage>
</organism>
<dbReference type="RefSeq" id="WP_180285315.1">
    <property type="nucleotide sequence ID" value="NZ_JABFDB010000028.1"/>
</dbReference>
<sequence length="169" mass="18051">MIRTTPVLVPNPPPLWPSQVAHCLRLMRDLGAPAVLFEGQLIATPFGPRIAATMALSAEMGPVPLDEHPSYRPAMRDASAMVTFARMAALNASGIDPVTASTEPESALWQVVVVPAGVALIARTDNADFGPFLLSEREPDERQSMLVGRQLAFAGITVGEPDPCTTIHE</sequence>
<protein>
    <submittedName>
        <fullName evidence="1">Uncharacterized protein</fullName>
    </submittedName>
</protein>